<evidence type="ECO:0000259" key="4">
    <source>
        <dbReference type="PROSITE" id="PS52004"/>
    </source>
</evidence>
<gene>
    <name evidence="5" type="ORF">CEN50_09980</name>
</gene>
<evidence type="ECO:0000313" key="6">
    <source>
        <dbReference type="Proteomes" id="UP000235025"/>
    </source>
</evidence>
<dbReference type="InterPro" id="IPR042104">
    <property type="entry name" value="PKS_dehydratase_sf"/>
</dbReference>
<dbReference type="Proteomes" id="UP000235025">
    <property type="component" value="Unassembled WGS sequence"/>
</dbReference>
<comment type="caution">
    <text evidence="5">The sequence shown here is derived from an EMBL/GenBank/DDBJ whole genome shotgun (WGS) entry which is preliminary data.</text>
</comment>
<evidence type="ECO:0000256" key="3">
    <source>
        <dbReference type="ARBA" id="ARBA00022679"/>
    </source>
</evidence>
<dbReference type="Pfam" id="PF00698">
    <property type="entry name" value="Acyl_transf_1"/>
    <property type="match status" value="1"/>
</dbReference>
<dbReference type="InterPro" id="IPR020841">
    <property type="entry name" value="PKS_Beta-ketoAc_synthase_dom"/>
</dbReference>
<name>A0A2N6KHC6_9CYAN</name>
<dbReference type="InterPro" id="IPR032821">
    <property type="entry name" value="PKS_assoc"/>
</dbReference>
<dbReference type="InterPro" id="IPR001227">
    <property type="entry name" value="Ac_transferase_dom_sf"/>
</dbReference>
<evidence type="ECO:0000256" key="1">
    <source>
        <dbReference type="ARBA" id="ARBA00022450"/>
    </source>
</evidence>
<dbReference type="Pfam" id="PF01648">
    <property type="entry name" value="ACPS"/>
    <property type="match status" value="1"/>
</dbReference>
<organism evidence="5 6">
    <name type="scientific">Fischerella thermalis CCMEE 5268</name>
    <dbReference type="NCBI Taxonomy" id="2019662"/>
    <lineage>
        <taxon>Bacteria</taxon>
        <taxon>Bacillati</taxon>
        <taxon>Cyanobacteriota</taxon>
        <taxon>Cyanophyceae</taxon>
        <taxon>Nostocales</taxon>
        <taxon>Hapalosiphonaceae</taxon>
        <taxon>Fischerella</taxon>
    </lineage>
</organism>
<dbReference type="EMBL" id="NMQA01000109">
    <property type="protein sequence ID" value="PLZ98753.1"/>
    <property type="molecule type" value="Genomic_DNA"/>
</dbReference>
<dbReference type="SUPFAM" id="SSF53901">
    <property type="entry name" value="Thiolase-like"/>
    <property type="match status" value="1"/>
</dbReference>
<dbReference type="CDD" id="cd00833">
    <property type="entry name" value="PKS"/>
    <property type="match status" value="1"/>
</dbReference>
<dbReference type="Gene3D" id="3.40.47.10">
    <property type="match status" value="1"/>
</dbReference>
<feature type="domain" description="Ketosynthase family 3 (KS3)" evidence="4">
    <location>
        <begin position="7"/>
        <end position="464"/>
    </location>
</feature>
<dbReference type="Pfam" id="PF16197">
    <property type="entry name" value="KAsynt_C_assoc"/>
    <property type="match status" value="1"/>
</dbReference>
<dbReference type="GO" id="GO:0006633">
    <property type="term" value="P:fatty acid biosynthetic process"/>
    <property type="evidence" value="ECO:0007669"/>
    <property type="project" value="InterPro"/>
</dbReference>
<dbReference type="InterPro" id="IPR016036">
    <property type="entry name" value="Malonyl_transacylase_ACP-bd"/>
</dbReference>
<keyword evidence="2" id="KW-0597">Phosphoprotein</keyword>
<dbReference type="RefSeq" id="WP_102172517.1">
    <property type="nucleotide sequence ID" value="NZ_NMQA01000109.1"/>
</dbReference>
<accession>A0A2N6KHC6</accession>
<dbReference type="Pfam" id="PF14765">
    <property type="entry name" value="PS-DH"/>
    <property type="match status" value="1"/>
</dbReference>
<proteinExistence type="predicted"/>
<dbReference type="GO" id="GO:0004315">
    <property type="term" value="F:3-oxoacyl-[acyl-carrier-protein] synthase activity"/>
    <property type="evidence" value="ECO:0007669"/>
    <property type="project" value="InterPro"/>
</dbReference>
<dbReference type="InterPro" id="IPR049551">
    <property type="entry name" value="PKS_DH_C"/>
</dbReference>
<evidence type="ECO:0000313" key="5">
    <source>
        <dbReference type="EMBL" id="PLZ98753.1"/>
    </source>
</evidence>
<dbReference type="InterPro" id="IPR016039">
    <property type="entry name" value="Thiolase-like"/>
</dbReference>
<dbReference type="InterPro" id="IPR037143">
    <property type="entry name" value="4-PPantetheinyl_Trfase_dom_sf"/>
</dbReference>
<protein>
    <submittedName>
        <fullName evidence="5">6-deoxyerythronolide-B synthase</fullName>
    </submittedName>
</protein>
<dbReference type="GO" id="GO:0000287">
    <property type="term" value="F:magnesium ion binding"/>
    <property type="evidence" value="ECO:0007669"/>
    <property type="project" value="InterPro"/>
</dbReference>
<dbReference type="Gene3D" id="3.30.70.250">
    <property type="entry name" value="Malonyl-CoA ACP transacylase, ACP-binding"/>
    <property type="match status" value="1"/>
</dbReference>
<dbReference type="SUPFAM" id="SSF52151">
    <property type="entry name" value="FabD/lysophospholipase-like"/>
    <property type="match status" value="1"/>
</dbReference>
<dbReference type="InterPro" id="IPR008278">
    <property type="entry name" value="4-PPantetheinyl_Trfase_dom"/>
</dbReference>
<reference evidence="5 6" key="1">
    <citation type="submission" date="2017-07" db="EMBL/GenBank/DDBJ databases">
        <title>Genomes of Fischerella (Mastigocladus) sp. strains.</title>
        <authorList>
            <person name="Miller S.R."/>
        </authorList>
    </citation>
    <scope>NUCLEOTIDE SEQUENCE [LARGE SCALE GENOMIC DNA]</scope>
    <source>
        <strain evidence="5 6">CCMEE 5268</strain>
    </source>
</reference>
<dbReference type="InterPro" id="IPR014030">
    <property type="entry name" value="Ketoacyl_synth_N"/>
</dbReference>
<dbReference type="InterPro" id="IPR016035">
    <property type="entry name" value="Acyl_Trfase/lysoPLipase"/>
</dbReference>
<dbReference type="SUPFAM" id="SSF56214">
    <property type="entry name" value="4'-phosphopantetheinyl transferase"/>
    <property type="match status" value="2"/>
</dbReference>
<dbReference type="Gene3D" id="3.90.470.20">
    <property type="entry name" value="4'-phosphopantetheinyl transferase domain"/>
    <property type="match status" value="2"/>
</dbReference>
<dbReference type="InterPro" id="IPR014031">
    <property type="entry name" value="Ketoacyl_synth_C"/>
</dbReference>
<dbReference type="Pfam" id="PF02801">
    <property type="entry name" value="Ketoacyl-synt_C"/>
    <property type="match status" value="1"/>
</dbReference>
<sequence>MIVPNSSHDIAIVGMSALFPGAKDLRTYWQNILNQVNAVGDAPDKWAKPYFDPDSTANDRIYTRKGGFLGDLAEFNPLEFGIMPSSVDGGEPDHFLALKLSWEALQDAGYIDRPFNREKTGIILGRGTYINRGYNTLLQHGQIVDQTLDLLTQLHPDLDENTLNEIRKQLKASLPPFTAEMAPGLVPNVITGRIANRLNLMGPNYIIDAACASSLIAVELAMKELLSDRCDMVLAGGVHASTPPQINMIFCQLGALSRSDIKPFDSKASGTLLGEGLGILVLKRLRDAEKDGDRIYAVLKGVGSSSDGKALGLLAPRLEGEVLALQRAYQDSGIDPTTVGMIEAHGTGIALGDQTEVRSLTQIFGQRQEQLPKCALGSVKSMIGHCIPAAGAAGLIKAALALYHKILPPTLCDEVNPGLEIEKTPFYINTQARPWIHGDRSTPRRAGVNSFGFGGINAHAVLEEYPNQPVQSSAWGLSPTLLHQQWPTELLLFSGDSRAVLIERINQVQQVLENHPQAWGLSPRLLAEIAYTLSTHSVGSHRLAVVAKDISELQKKLSQAVEKLQNSPKSRLQTRNGIYYAEVDANANPGKTAFIFPGEGSQYPQMLADLCLYFPQVREWFDFLDATFSERRAYLPSQLIFPPPTSLTETERHHAQRRLFDMDVASETVFTASMALYELLCNLGVNCDVMVGHSTGENAALIASGTVRLSDRMELMSKMRLLNQIYLDLEVANNIPKGALLTVGAITPEVLQQVLDEFDGRLHVAMDNCPNQVVLFGSVNDIHAATGKLQTVGGICTRLPFDRAYHTSLFAPVGTAFLAFYNDLDVGSGHTPLYSCATAAPFPQEPQAIRALAAQQWSSRVRFRETVLQLYESGVKNFIEVGPSSNLTAFVSDILHGREHQAIASNSQRQSGLEQIQHLLARLFVNGNPVDTSALYLHRQITPVSLDTTTQVGEIQKSSPVLELTMPVLRLQPDFVNTVREKLQVSKDVSVSDMAAIASTSPNPPVVKRPEPVAKDSSSTIPVAATVVSENLNDTVAITTSVRNGVVKDSISDENIVTFSTSKNYTNAGEDQSYAYADEEQRLSIIFDHFDLMQEFLDSQARVMTALHSHLAGVDNGLIAPFVNMSLALPEANDWQPSTFDETFPLLGEILEHDTQYLYCQRCFDMQRDIFLYDHTIGGQVSQRHLDLFPLPVIPFTVSMETLAEAAVYLVGQDKLVVGLYDLRGYRWLALDRGELTLKIKARLQSQPDPQTWEVKVQLFQVGQGSTIDHLVFEGNVRLAKQFPVSPLPLPFHLETPTPSRWSDADLYRTGMFHGPRFQGVKHIRQWGLQGIEADLEAIAIEDFFSNTQQPIFQIDAGLLDAAGQLVGYWVSEQFGTDFNVFPFQVRAFHQYVSPLPPNSAVLCRGLMRFTSEWQTEASFDFLDATGRVIARLEGWQDRYFSVPHRYYQCRLHPQTAYLSDAWLQASWDLSPRLQMVVRRIEPFPEHFLDDSWSIWKRVLAHLMLNESERFFWYNLPEKGTERTDWLIGCIAAKDAVRQWAKQSFNLELAPIDIEVISTTTGKPVVRCPELEAMAGVLPEIAISHSQGFVVAAMAHPGKSIGIDLEHFDSVCVEDLIATAFSESELQRLPQRHQSSITGLWSAKKAVAQALGTGLQGNLTQLLITHVSGDEQWVTVNYGNESFVVQLCYSDHEVLAICQHS</sequence>
<dbReference type="PROSITE" id="PS52004">
    <property type="entry name" value="KS3_2"/>
    <property type="match status" value="1"/>
</dbReference>
<evidence type="ECO:0000256" key="2">
    <source>
        <dbReference type="ARBA" id="ARBA00022553"/>
    </source>
</evidence>
<dbReference type="Gene3D" id="3.40.366.10">
    <property type="entry name" value="Malonyl-Coenzyme A Acyl Carrier Protein, domain 2"/>
    <property type="match status" value="1"/>
</dbReference>
<dbReference type="Pfam" id="PF00109">
    <property type="entry name" value="ketoacyl-synt"/>
    <property type="match status" value="1"/>
</dbReference>
<dbReference type="SMART" id="SM00827">
    <property type="entry name" value="PKS_AT"/>
    <property type="match status" value="1"/>
</dbReference>
<dbReference type="SUPFAM" id="SSF55048">
    <property type="entry name" value="Probable ACP-binding domain of malonyl-CoA ACP transacylase"/>
    <property type="match status" value="1"/>
</dbReference>
<keyword evidence="3" id="KW-0808">Transferase</keyword>
<dbReference type="InterPro" id="IPR052568">
    <property type="entry name" value="PKS-FAS_Synthase"/>
</dbReference>
<dbReference type="InterPro" id="IPR014043">
    <property type="entry name" value="Acyl_transferase_dom"/>
</dbReference>
<dbReference type="InterPro" id="IPR018201">
    <property type="entry name" value="Ketoacyl_synth_AS"/>
</dbReference>
<dbReference type="PANTHER" id="PTHR43074:SF1">
    <property type="entry name" value="BETA-KETOACYL SYNTHASE FAMILY PROTEIN-RELATED"/>
    <property type="match status" value="1"/>
</dbReference>
<dbReference type="SMART" id="SM00825">
    <property type="entry name" value="PKS_KS"/>
    <property type="match status" value="1"/>
</dbReference>
<dbReference type="Gene3D" id="3.10.129.110">
    <property type="entry name" value="Polyketide synthase dehydratase"/>
    <property type="match status" value="1"/>
</dbReference>
<keyword evidence="1" id="KW-0596">Phosphopantetheine</keyword>
<dbReference type="PROSITE" id="PS00606">
    <property type="entry name" value="KS3_1"/>
    <property type="match status" value="1"/>
</dbReference>
<dbReference type="GO" id="GO:0008897">
    <property type="term" value="F:holo-[acyl-carrier-protein] synthase activity"/>
    <property type="evidence" value="ECO:0007669"/>
    <property type="project" value="InterPro"/>
</dbReference>
<dbReference type="PANTHER" id="PTHR43074">
    <property type="entry name" value="OMEGA-3 POLYUNSATURATED FATTY ACID SYNTHASE PFAB-RELATED"/>
    <property type="match status" value="1"/>
</dbReference>